<reference evidence="2" key="1">
    <citation type="journal article" date="2022" name="Int. J. Mol. Sci.">
        <title>Draft Genome of Tanacetum Coccineum: Genomic Comparison of Closely Related Tanacetum-Family Plants.</title>
        <authorList>
            <person name="Yamashiro T."/>
            <person name="Shiraishi A."/>
            <person name="Nakayama K."/>
            <person name="Satake H."/>
        </authorList>
    </citation>
    <scope>NUCLEOTIDE SEQUENCE</scope>
</reference>
<proteinExistence type="predicted"/>
<evidence type="ECO:0000313" key="2">
    <source>
        <dbReference type="EMBL" id="GJT19498.1"/>
    </source>
</evidence>
<name>A0ABQ5C0G4_9ASTR</name>
<accession>A0ABQ5C0G4</accession>
<keyword evidence="3" id="KW-1185">Reference proteome</keyword>
<reference evidence="2" key="2">
    <citation type="submission" date="2022-01" db="EMBL/GenBank/DDBJ databases">
        <authorList>
            <person name="Yamashiro T."/>
            <person name="Shiraishi A."/>
            <person name="Satake H."/>
            <person name="Nakayama K."/>
        </authorList>
    </citation>
    <scope>NUCLEOTIDE SEQUENCE</scope>
</reference>
<dbReference type="Gene3D" id="4.10.60.10">
    <property type="entry name" value="Zinc finger, CCHC-type"/>
    <property type="match status" value="1"/>
</dbReference>
<protein>
    <recommendedName>
        <fullName evidence="4">CCHC-type domain-containing protein</fullName>
    </recommendedName>
</protein>
<evidence type="ECO:0000256" key="1">
    <source>
        <dbReference type="SAM" id="MobiDB-lite"/>
    </source>
</evidence>
<sequence>MARVGYVAYTDRFHELARLVPHLVTPDNKRIERYIYGLAPHIREPSKDRNGRDDNKRTRTGNAFAIATNPVRRENMGTAPRMVPKNVNPINARDPTAKTCYECGGTDHFKAACPRLNQA</sequence>
<organism evidence="2 3">
    <name type="scientific">Tanacetum coccineum</name>
    <dbReference type="NCBI Taxonomy" id="301880"/>
    <lineage>
        <taxon>Eukaryota</taxon>
        <taxon>Viridiplantae</taxon>
        <taxon>Streptophyta</taxon>
        <taxon>Embryophyta</taxon>
        <taxon>Tracheophyta</taxon>
        <taxon>Spermatophyta</taxon>
        <taxon>Magnoliopsida</taxon>
        <taxon>eudicotyledons</taxon>
        <taxon>Gunneridae</taxon>
        <taxon>Pentapetalae</taxon>
        <taxon>asterids</taxon>
        <taxon>campanulids</taxon>
        <taxon>Asterales</taxon>
        <taxon>Asteraceae</taxon>
        <taxon>Asteroideae</taxon>
        <taxon>Anthemideae</taxon>
        <taxon>Anthemidinae</taxon>
        <taxon>Tanacetum</taxon>
    </lineage>
</organism>
<feature type="region of interest" description="Disordered" evidence="1">
    <location>
        <begin position="41"/>
        <end position="95"/>
    </location>
</feature>
<evidence type="ECO:0000313" key="3">
    <source>
        <dbReference type="Proteomes" id="UP001151760"/>
    </source>
</evidence>
<evidence type="ECO:0008006" key="4">
    <source>
        <dbReference type="Google" id="ProtNLM"/>
    </source>
</evidence>
<dbReference type="Proteomes" id="UP001151760">
    <property type="component" value="Unassembled WGS sequence"/>
</dbReference>
<comment type="caution">
    <text evidence="2">The sequence shown here is derived from an EMBL/GenBank/DDBJ whole genome shotgun (WGS) entry which is preliminary data.</text>
</comment>
<dbReference type="EMBL" id="BQNB010013721">
    <property type="protein sequence ID" value="GJT19498.1"/>
    <property type="molecule type" value="Genomic_DNA"/>
</dbReference>
<gene>
    <name evidence="2" type="ORF">Tco_0878204</name>
</gene>
<feature type="compositionally biased region" description="Basic and acidic residues" evidence="1">
    <location>
        <begin position="41"/>
        <end position="57"/>
    </location>
</feature>